<dbReference type="OrthoDB" id="5472246at2"/>
<keyword evidence="1" id="KW-0812">Transmembrane</keyword>
<comment type="caution">
    <text evidence="2">The sequence shown here is derived from an EMBL/GenBank/DDBJ whole genome shotgun (WGS) entry which is preliminary data.</text>
</comment>
<proteinExistence type="predicted"/>
<evidence type="ECO:0000313" key="3">
    <source>
        <dbReference type="Proteomes" id="UP000280368"/>
    </source>
</evidence>
<sequence>MHKNLYFWAALIWSGVIAFFCLAQFESVPLGDVTNIDKLVHSFFHFVLTTLSFLFFKSKLASKSSIKPLLFSFLFSVLFGIGIEGAQNLMTTTRQADVYDVVANMTGATLSLLFIILFGLNKKSR</sequence>
<feature type="transmembrane region" description="Helical" evidence="1">
    <location>
        <begin position="101"/>
        <end position="120"/>
    </location>
</feature>
<dbReference type="RefSeq" id="WP_121923967.1">
    <property type="nucleotide sequence ID" value="NZ_CBCSGA010000002.1"/>
</dbReference>
<dbReference type="PANTHER" id="PTHR28008:SF1">
    <property type="entry name" value="DOMAIN PROTEIN, PUTATIVE (AFU_ORTHOLOGUE AFUA_3G10980)-RELATED"/>
    <property type="match status" value="1"/>
</dbReference>
<feature type="transmembrane region" description="Helical" evidence="1">
    <location>
        <begin position="39"/>
        <end position="56"/>
    </location>
</feature>
<protein>
    <recommendedName>
        <fullName evidence="4">VanZ like protein</fullName>
    </recommendedName>
</protein>
<dbReference type="Proteomes" id="UP000280368">
    <property type="component" value="Unassembled WGS sequence"/>
</dbReference>
<name>A0A3L9ZZT7_9FLAO</name>
<organism evidence="2 3">
    <name type="scientific">Flavobacterium weaverense</name>
    <dbReference type="NCBI Taxonomy" id="271156"/>
    <lineage>
        <taxon>Bacteria</taxon>
        <taxon>Pseudomonadati</taxon>
        <taxon>Bacteroidota</taxon>
        <taxon>Flavobacteriia</taxon>
        <taxon>Flavobacteriales</taxon>
        <taxon>Flavobacteriaceae</taxon>
        <taxon>Flavobacterium</taxon>
    </lineage>
</organism>
<gene>
    <name evidence="2" type="ORF">BC961_0176</name>
</gene>
<keyword evidence="1" id="KW-0472">Membrane</keyword>
<accession>A0A3L9ZZT7</accession>
<keyword evidence="1" id="KW-1133">Transmembrane helix</keyword>
<reference evidence="2 3" key="1">
    <citation type="submission" date="2018-10" db="EMBL/GenBank/DDBJ databases">
        <title>Genomic Encyclopedia of Archaeal and Bacterial Type Strains, Phase II (KMG-II): from individual species to whole genera.</title>
        <authorList>
            <person name="Goeker M."/>
        </authorList>
    </citation>
    <scope>NUCLEOTIDE SEQUENCE [LARGE SCALE GENOMIC DNA]</scope>
    <source>
        <strain evidence="2 3">DSM 19727</strain>
    </source>
</reference>
<dbReference type="AlphaFoldDB" id="A0A3L9ZZT7"/>
<dbReference type="NCBIfam" id="NF037970">
    <property type="entry name" value="vanZ_1"/>
    <property type="match status" value="1"/>
</dbReference>
<dbReference type="EMBL" id="REFH01000007">
    <property type="protein sequence ID" value="RMA77827.1"/>
    <property type="molecule type" value="Genomic_DNA"/>
</dbReference>
<dbReference type="PANTHER" id="PTHR28008">
    <property type="entry name" value="DOMAIN PROTEIN, PUTATIVE (AFU_ORTHOLOGUE AFUA_3G10980)-RELATED"/>
    <property type="match status" value="1"/>
</dbReference>
<evidence type="ECO:0000313" key="2">
    <source>
        <dbReference type="EMBL" id="RMA77827.1"/>
    </source>
</evidence>
<evidence type="ECO:0008006" key="4">
    <source>
        <dbReference type="Google" id="ProtNLM"/>
    </source>
</evidence>
<feature type="transmembrane region" description="Helical" evidence="1">
    <location>
        <begin position="68"/>
        <end position="89"/>
    </location>
</feature>
<keyword evidence="3" id="KW-1185">Reference proteome</keyword>
<evidence type="ECO:0000256" key="1">
    <source>
        <dbReference type="SAM" id="Phobius"/>
    </source>
</evidence>